<name>A0A1W6ZZZ1_9HYPH</name>
<evidence type="ECO:0000313" key="6">
    <source>
        <dbReference type="EMBL" id="ARQ02939.1"/>
    </source>
</evidence>
<gene>
    <name evidence="6" type="ORF">CAK95_13195</name>
</gene>
<comment type="subcellular location">
    <subcellularLocation>
        <location evidence="1">Membrane</location>
        <topology evidence="1">Multi-pass membrane protein</topology>
    </subcellularLocation>
</comment>
<protein>
    <submittedName>
        <fullName evidence="6">Uncharacterized protein</fullName>
    </submittedName>
</protein>
<dbReference type="InterPro" id="IPR051401">
    <property type="entry name" value="GtrA_CellWall_Glycosyl"/>
</dbReference>
<dbReference type="STRING" id="1235591.CAK95_13195"/>
<dbReference type="EMBL" id="CP021112">
    <property type="protein sequence ID" value="ARQ02939.1"/>
    <property type="molecule type" value="Genomic_DNA"/>
</dbReference>
<dbReference type="Pfam" id="PF04138">
    <property type="entry name" value="GtrA_DPMS_TM"/>
    <property type="match status" value="1"/>
</dbReference>
<dbReference type="KEGG" id="psin:CAK95_13195"/>
<dbReference type="PANTHER" id="PTHR38459:SF1">
    <property type="entry name" value="PROPHAGE BACTOPRENOL-LINKED GLUCOSE TRANSLOCASE HOMOLOG"/>
    <property type="match status" value="1"/>
</dbReference>
<dbReference type="Proteomes" id="UP000194137">
    <property type="component" value="Chromosome"/>
</dbReference>
<dbReference type="GO" id="GO:0000271">
    <property type="term" value="P:polysaccharide biosynthetic process"/>
    <property type="evidence" value="ECO:0007669"/>
    <property type="project" value="InterPro"/>
</dbReference>
<sequence length="160" mass="17086">MQPSNNEGLPSRIVAALRRQAWVFKAMSFASIGVVNSLVDLGLFLLALRYLTASLVAANILSWCVAVSGSYVMNSFITFAAESGRSLRWRTYATFVAAQVLGLVASTGTLVAAALVMPVLPAKLLAIGAAFLVNFSMSHFVVFRKRATVPSGPDRESSTQ</sequence>
<dbReference type="OrthoDB" id="8264912at2"/>
<evidence type="ECO:0000256" key="4">
    <source>
        <dbReference type="ARBA" id="ARBA00022989"/>
    </source>
</evidence>
<evidence type="ECO:0000256" key="5">
    <source>
        <dbReference type="ARBA" id="ARBA00023136"/>
    </source>
</evidence>
<proteinExistence type="inferred from homology"/>
<accession>A0A1W6ZZZ1</accession>
<evidence type="ECO:0000256" key="1">
    <source>
        <dbReference type="ARBA" id="ARBA00004141"/>
    </source>
</evidence>
<dbReference type="GO" id="GO:0005886">
    <property type="term" value="C:plasma membrane"/>
    <property type="evidence" value="ECO:0007669"/>
    <property type="project" value="TreeGrafter"/>
</dbReference>
<dbReference type="AlphaFoldDB" id="A0A1W6ZZZ1"/>
<keyword evidence="3" id="KW-0812">Transmembrane</keyword>
<dbReference type="PANTHER" id="PTHR38459">
    <property type="entry name" value="PROPHAGE BACTOPRENOL-LINKED GLUCOSE TRANSLOCASE HOMOLOG"/>
    <property type="match status" value="1"/>
</dbReference>
<evidence type="ECO:0000256" key="3">
    <source>
        <dbReference type="ARBA" id="ARBA00022692"/>
    </source>
</evidence>
<keyword evidence="4" id="KW-1133">Transmembrane helix</keyword>
<keyword evidence="7" id="KW-1185">Reference proteome</keyword>
<keyword evidence="5" id="KW-0472">Membrane</keyword>
<organism evidence="6 7">
    <name type="scientific">Pseudorhodoplanes sinuspersici</name>
    <dbReference type="NCBI Taxonomy" id="1235591"/>
    <lineage>
        <taxon>Bacteria</taxon>
        <taxon>Pseudomonadati</taxon>
        <taxon>Pseudomonadota</taxon>
        <taxon>Alphaproteobacteria</taxon>
        <taxon>Hyphomicrobiales</taxon>
        <taxon>Pseudorhodoplanes</taxon>
    </lineage>
</organism>
<evidence type="ECO:0000313" key="7">
    <source>
        <dbReference type="Proteomes" id="UP000194137"/>
    </source>
</evidence>
<comment type="similarity">
    <text evidence="2">Belongs to the GtrA family.</text>
</comment>
<dbReference type="InterPro" id="IPR007267">
    <property type="entry name" value="GtrA_DPMS_TM"/>
</dbReference>
<reference evidence="6 7" key="1">
    <citation type="submission" date="2017-05" db="EMBL/GenBank/DDBJ databases">
        <title>Full genome sequence of Pseudorhodoplanes sinuspersici.</title>
        <authorList>
            <person name="Dastgheib S.M.M."/>
            <person name="Shavandi M."/>
            <person name="Tirandaz H."/>
        </authorList>
    </citation>
    <scope>NUCLEOTIDE SEQUENCE [LARGE SCALE GENOMIC DNA]</scope>
    <source>
        <strain evidence="6 7">RIPI110</strain>
    </source>
</reference>
<evidence type="ECO:0000256" key="2">
    <source>
        <dbReference type="ARBA" id="ARBA00009399"/>
    </source>
</evidence>